<evidence type="ECO:0000313" key="2">
    <source>
        <dbReference type="EMBL" id="KAF2650284.1"/>
    </source>
</evidence>
<dbReference type="AlphaFoldDB" id="A0A6A6SVP3"/>
<reference evidence="2" key="1">
    <citation type="journal article" date="2020" name="Stud. Mycol.">
        <title>101 Dothideomycetes genomes: a test case for predicting lifestyles and emergence of pathogens.</title>
        <authorList>
            <person name="Haridas S."/>
            <person name="Albert R."/>
            <person name="Binder M."/>
            <person name="Bloem J."/>
            <person name="Labutti K."/>
            <person name="Salamov A."/>
            <person name="Andreopoulos B."/>
            <person name="Baker S."/>
            <person name="Barry K."/>
            <person name="Bills G."/>
            <person name="Bluhm B."/>
            <person name="Cannon C."/>
            <person name="Castanera R."/>
            <person name="Culley D."/>
            <person name="Daum C."/>
            <person name="Ezra D."/>
            <person name="Gonzalez J."/>
            <person name="Henrissat B."/>
            <person name="Kuo A."/>
            <person name="Liang C."/>
            <person name="Lipzen A."/>
            <person name="Lutzoni F."/>
            <person name="Magnuson J."/>
            <person name="Mondo S."/>
            <person name="Nolan M."/>
            <person name="Ohm R."/>
            <person name="Pangilinan J."/>
            <person name="Park H.-J."/>
            <person name="Ramirez L."/>
            <person name="Alfaro M."/>
            <person name="Sun H."/>
            <person name="Tritt A."/>
            <person name="Yoshinaga Y."/>
            <person name="Zwiers L.-H."/>
            <person name="Turgeon B."/>
            <person name="Goodwin S."/>
            <person name="Spatafora J."/>
            <person name="Crous P."/>
            <person name="Grigoriev I."/>
        </authorList>
    </citation>
    <scope>NUCLEOTIDE SEQUENCE</scope>
    <source>
        <strain evidence="2">CBS 122681</strain>
    </source>
</reference>
<dbReference type="OrthoDB" id="3788050at2759"/>
<dbReference type="EMBL" id="MU004460">
    <property type="protein sequence ID" value="KAF2650284.1"/>
    <property type="molecule type" value="Genomic_DNA"/>
</dbReference>
<proteinExistence type="predicted"/>
<dbReference type="Proteomes" id="UP000799324">
    <property type="component" value="Unassembled WGS sequence"/>
</dbReference>
<keyword evidence="1" id="KW-0732">Signal</keyword>
<name>A0A6A6SVP3_9PLEO</name>
<gene>
    <name evidence="2" type="ORF">K491DRAFT_683112</name>
</gene>
<evidence type="ECO:0000256" key="1">
    <source>
        <dbReference type="SAM" id="SignalP"/>
    </source>
</evidence>
<sequence length="151" mass="16901">MRLSLLPGLLFVALCSAREGDIHCHGRNSDDGKPCNFVDIQKEMDFYCTQVFVPRLVPVNDKVKWGYSKHLGGAAYNCPAFGNCELKQGIFMGWVRFDLNWGNLASPQDNWNAQSYPRCIEYMKTISDHCGGNGGSYETGYGEVFGICIKE</sequence>
<keyword evidence="3" id="KW-1185">Reference proteome</keyword>
<evidence type="ECO:0008006" key="4">
    <source>
        <dbReference type="Google" id="ProtNLM"/>
    </source>
</evidence>
<accession>A0A6A6SVP3</accession>
<organism evidence="2 3">
    <name type="scientific">Lophiostoma macrostomum CBS 122681</name>
    <dbReference type="NCBI Taxonomy" id="1314788"/>
    <lineage>
        <taxon>Eukaryota</taxon>
        <taxon>Fungi</taxon>
        <taxon>Dikarya</taxon>
        <taxon>Ascomycota</taxon>
        <taxon>Pezizomycotina</taxon>
        <taxon>Dothideomycetes</taxon>
        <taxon>Pleosporomycetidae</taxon>
        <taxon>Pleosporales</taxon>
        <taxon>Lophiostomataceae</taxon>
        <taxon>Lophiostoma</taxon>
    </lineage>
</organism>
<feature type="signal peptide" evidence="1">
    <location>
        <begin position="1"/>
        <end position="17"/>
    </location>
</feature>
<feature type="chain" id="PRO_5025403446" description="Ecp2 effector protein domain-containing protein" evidence="1">
    <location>
        <begin position="18"/>
        <end position="151"/>
    </location>
</feature>
<evidence type="ECO:0000313" key="3">
    <source>
        <dbReference type="Proteomes" id="UP000799324"/>
    </source>
</evidence>
<protein>
    <recommendedName>
        <fullName evidence="4">Ecp2 effector protein domain-containing protein</fullName>
    </recommendedName>
</protein>